<organism evidence="9 10">
    <name type="scientific">Antarcticimicrobium sediminis</name>
    <dbReference type="NCBI Taxonomy" id="2546227"/>
    <lineage>
        <taxon>Bacteria</taxon>
        <taxon>Pseudomonadati</taxon>
        <taxon>Pseudomonadota</taxon>
        <taxon>Alphaproteobacteria</taxon>
        <taxon>Rhodobacterales</taxon>
        <taxon>Paracoccaceae</taxon>
        <taxon>Antarcticimicrobium</taxon>
    </lineage>
</organism>
<feature type="domain" description="ABC-2 type transporter transmembrane" evidence="8">
    <location>
        <begin position="27"/>
        <end position="379"/>
    </location>
</feature>
<feature type="region of interest" description="Disordered" evidence="6">
    <location>
        <begin position="396"/>
        <end position="419"/>
    </location>
</feature>
<keyword evidence="10" id="KW-1185">Reference proteome</keyword>
<dbReference type="AlphaFoldDB" id="A0A4R5EPP7"/>
<feature type="compositionally biased region" description="Polar residues" evidence="6">
    <location>
        <begin position="406"/>
        <end position="419"/>
    </location>
</feature>
<keyword evidence="2" id="KW-1003">Cell membrane</keyword>
<dbReference type="InterPro" id="IPR051449">
    <property type="entry name" value="ABC-2_transporter_component"/>
</dbReference>
<dbReference type="GO" id="GO:0140359">
    <property type="term" value="F:ABC-type transporter activity"/>
    <property type="evidence" value="ECO:0007669"/>
    <property type="project" value="InterPro"/>
</dbReference>
<dbReference type="Proteomes" id="UP000294662">
    <property type="component" value="Unassembled WGS sequence"/>
</dbReference>
<evidence type="ECO:0000256" key="5">
    <source>
        <dbReference type="ARBA" id="ARBA00023136"/>
    </source>
</evidence>
<feature type="transmembrane region" description="Helical" evidence="7">
    <location>
        <begin position="21"/>
        <end position="46"/>
    </location>
</feature>
<protein>
    <submittedName>
        <fullName evidence="9">ABC transporter permease</fullName>
    </submittedName>
</protein>
<feature type="transmembrane region" description="Helical" evidence="7">
    <location>
        <begin position="272"/>
        <end position="297"/>
    </location>
</feature>
<feature type="transmembrane region" description="Helical" evidence="7">
    <location>
        <begin position="304"/>
        <end position="322"/>
    </location>
</feature>
<accession>A0A4R5EPP7</accession>
<dbReference type="PANTHER" id="PTHR30294:SF47">
    <property type="entry name" value="INNER MEMBRANE TRANSPORT PERMEASE YHHJ"/>
    <property type="match status" value="1"/>
</dbReference>
<sequence length="419" mass="45427">MAHPHLPPGFRRILRRELHQIATRPALAFMLVPLPLILFFALAAVFAPGLPRDLPVAVVNLDGSPLSRQVVRMVDAAADVEVVEQLTTLTEARQALVAQRAYAILMIPAEMEHDLLLGQRPEIVIFSNSQLLTAGGIVARSMRTSVATFSAGVSLRLLEAQGIGTDVAMDLLTPIPVQQSPLFNPSLDYIQFLLSSVMPTVMQIFICATAVLSFSREHHSSNGMARLLRLSGTPTRAILGKLLPYTIMGSLVMLIGDVVLFSFFGASFRGNIFVFFLNGFMFILACQALGAFLALLAKDTTNGLGMMGLLVAPSFGFAGVSFPRFGMTLFAQGWAAIIPLTPYLEVRTDQTLRGAPLEYSIPSLLWLLAQLVVFAGLLWIMTYKTMRATPAAEENGVPDLAAEPQATVNQTTDIQEGRA</sequence>
<dbReference type="OrthoDB" id="9784671at2"/>
<keyword evidence="4 7" id="KW-1133">Transmembrane helix</keyword>
<dbReference type="EMBL" id="SMFP01000009">
    <property type="protein sequence ID" value="TDE36745.1"/>
    <property type="molecule type" value="Genomic_DNA"/>
</dbReference>
<evidence type="ECO:0000256" key="7">
    <source>
        <dbReference type="SAM" id="Phobius"/>
    </source>
</evidence>
<evidence type="ECO:0000313" key="9">
    <source>
        <dbReference type="EMBL" id="TDE36745.1"/>
    </source>
</evidence>
<name>A0A4R5EPP7_9RHOB</name>
<evidence type="ECO:0000256" key="4">
    <source>
        <dbReference type="ARBA" id="ARBA00022989"/>
    </source>
</evidence>
<comment type="caution">
    <text evidence="9">The sequence shown here is derived from an EMBL/GenBank/DDBJ whole genome shotgun (WGS) entry which is preliminary data.</text>
</comment>
<keyword evidence="3 7" id="KW-0812">Transmembrane</keyword>
<evidence type="ECO:0000256" key="6">
    <source>
        <dbReference type="SAM" id="MobiDB-lite"/>
    </source>
</evidence>
<evidence type="ECO:0000259" key="8">
    <source>
        <dbReference type="Pfam" id="PF12698"/>
    </source>
</evidence>
<dbReference type="PANTHER" id="PTHR30294">
    <property type="entry name" value="MEMBRANE COMPONENT OF ABC TRANSPORTER YHHJ-RELATED"/>
    <property type="match status" value="1"/>
</dbReference>
<evidence type="ECO:0000313" key="10">
    <source>
        <dbReference type="Proteomes" id="UP000294662"/>
    </source>
</evidence>
<feature type="transmembrane region" description="Helical" evidence="7">
    <location>
        <begin position="189"/>
        <end position="214"/>
    </location>
</feature>
<dbReference type="GO" id="GO:0005886">
    <property type="term" value="C:plasma membrane"/>
    <property type="evidence" value="ECO:0007669"/>
    <property type="project" value="UniProtKB-SubCell"/>
</dbReference>
<feature type="transmembrane region" description="Helical" evidence="7">
    <location>
        <begin position="359"/>
        <end position="380"/>
    </location>
</feature>
<comment type="subcellular location">
    <subcellularLocation>
        <location evidence="1">Cell membrane</location>
        <topology evidence="1">Multi-pass membrane protein</topology>
    </subcellularLocation>
</comment>
<dbReference type="Gene3D" id="3.40.1710.10">
    <property type="entry name" value="abc type-2 transporter like domain"/>
    <property type="match status" value="1"/>
</dbReference>
<keyword evidence="5 7" id="KW-0472">Membrane</keyword>
<dbReference type="Pfam" id="PF12698">
    <property type="entry name" value="ABC2_membrane_3"/>
    <property type="match status" value="1"/>
</dbReference>
<reference evidence="9 10" key="1">
    <citation type="submission" date="2019-03" db="EMBL/GenBank/DDBJ databases">
        <authorList>
            <person name="Zhang S."/>
        </authorList>
    </citation>
    <scope>NUCLEOTIDE SEQUENCE [LARGE SCALE GENOMIC DNA]</scope>
    <source>
        <strain evidence="9 10">S4J41</strain>
    </source>
</reference>
<evidence type="ECO:0000256" key="1">
    <source>
        <dbReference type="ARBA" id="ARBA00004651"/>
    </source>
</evidence>
<proteinExistence type="predicted"/>
<gene>
    <name evidence="9" type="ORF">E1B25_14625</name>
</gene>
<dbReference type="InterPro" id="IPR013525">
    <property type="entry name" value="ABC2_TM"/>
</dbReference>
<evidence type="ECO:0000256" key="2">
    <source>
        <dbReference type="ARBA" id="ARBA00022475"/>
    </source>
</evidence>
<feature type="transmembrane region" description="Helical" evidence="7">
    <location>
        <begin position="242"/>
        <end position="266"/>
    </location>
</feature>
<evidence type="ECO:0000256" key="3">
    <source>
        <dbReference type="ARBA" id="ARBA00022692"/>
    </source>
</evidence>